<feature type="compositionally biased region" description="Basic residues" evidence="2">
    <location>
        <begin position="106"/>
        <end position="116"/>
    </location>
</feature>
<dbReference type="AlphaFoldDB" id="A0A1F5RGI7"/>
<reference evidence="3 4" key="1">
    <citation type="journal article" date="2016" name="Nat. Commun.">
        <title>Thousands of microbial genomes shed light on interconnected biogeochemical processes in an aquifer system.</title>
        <authorList>
            <person name="Anantharaman K."/>
            <person name="Brown C.T."/>
            <person name="Hug L.A."/>
            <person name="Sharon I."/>
            <person name="Castelle C.J."/>
            <person name="Probst A.J."/>
            <person name="Thomas B.C."/>
            <person name="Singh A."/>
            <person name="Wilkins M.J."/>
            <person name="Karaoz U."/>
            <person name="Brodie E.L."/>
            <person name="Williams K.H."/>
            <person name="Hubbard S.S."/>
            <person name="Banfield J.F."/>
        </authorList>
    </citation>
    <scope>NUCLEOTIDE SEQUENCE [LARGE SCALE GENOMIC DNA]</scope>
</reference>
<accession>A0A1F5RGI7</accession>
<keyword evidence="1" id="KW-0175">Coiled coil</keyword>
<evidence type="ECO:0000256" key="2">
    <source>
        <dbReference type="SAM" id="MobiDB-lite"/>
    </source>
</evidence>
<proteinExistence type="predicted"/>
<dbReference type="EMBL" id="MFFM01000016">
    <property type="protein sequence ID" value="OGF13522.1"/>
    <property type="molecule type" value="Genomic_DNA"/>
</dbReference>
<gene>
    <name evidence="3" type="ORF">A2024_11400</name>
</gene>
<organism evidence="3 4">
    <name type="scientific">Candidatus Edwardsbacteria bacterium GWF2_54_11</name>
    <dbReference type="NCBI Taxonomy" id="1817851"/>
    <lineage>
        <taxon>Bacteria</taxon>
        <taxon>Candidatus Edwardsiibacteriota</taxon>
    </lineage>
</organism>
<evidence type="ECO:0000256" key="1">
    <source>
        <dbReference type="SAM" id="Coils"/>
    </source>
</evidence>
<feature type="region of interest" description="Disordered" evidence="2">
    <location>
        <begin position="88"/>
        <end position="116"/>
    </location>
</feature>
<name>A0A1F5RGI7_9BACT</name>
<dbReference type="Proteomes" id="UP000177230">
    <property type="component" value="Unassembled WGS sequence"/>
</dbReference>
<sequence>MAIRIGRSFADLISILEQVTAGLKSAAGDAKQKAYALELGKYLSVLRALDEKQEKAKAELHKLSKDLKKNETEVRLLLGKVVSYLESEYGKSSPELQKYGVARRQPGGKKGPRVKA</sequence>
<evidence type="ECO:0000313" key="3">
    <source>
        <dbReference type="EMBL" id="OGF13522.1"/>
    </source>
</evidence>
<comment type="caution">
    <text evidence="3">The sequence shown here is derived from an EMBL/GenBank/DDBJ whole genome shotgun (WGS) entry which is preliminary data.</text>
</comment>
<evidence type="ECO:0000313" key="4">
    <source>
        <dbReference type="Proteomes" id="UP000177230"/>
    </source>
</evidence>
<feature type="coiled-coil region" evidence="1">
    <location>
        <begin position="46"/>
        <end position="73"/>
    </location>
</feature>
<protein>
    <submittedName>
        <fullName evidence="3">Uncharacterized protein</fullName>
    </submittedName>
</protein>